<accession>A0ACB9YQ59</accession>
<reference evidence="1 2" key="1">
    <citation type="journal article" date="2022" name="New Phytol.">
        <title>Ecological generalism drives hyperdiversity of secondary metabolite gene clusters in xylarialean endophytes.</title>
        <authorList>
            <person name="Franco M.E.E."/>
            <person name="Wisecaver J.H."/>
            <person name="Arnold A.E."/>
            <person name="Ju Y.M."/>
            <person name="Slot J.C."/>
            <person name="Ahrendt S."/>
            <person name="Moore L.P."/>
            <person name="Eastman K.E."/>
            <person name="Scott K."/>
            <person name="Konkel Z."/>
            <person name="Mondo S.J."/>
            <person name="Kuo A."/>
            <person name="Hayes R.D."/>
            <person name="Haridas S."/>
            <person name="Andreopoulos B."/>
            <person name="Riley R."/>
            <person name="LaButti K."/>
            <person name="Pangilinan J."/>
            <person name="Lipzen A."/>
            <person name="Amirebrahimi M."/>
            <person name="Yan J."/>
            <person name="Adam C."/>
            <person name="Keymanesh K."/>
            <person name="Ng V."/>
            <person name="Louie K."/>
            <person name="Northen T."/>
            <person name="Drula E."/>
            <person name="Henrissat B."/>
            <person name="Hsieh H.M."/>
            <person name="Youens-Clark K."/>
            <person name="Lutzoni F."/>
            <person name="Miadlikowska J."/>
            <person name="Eastwood D.C."/>
            <person name="Hamelin R.C."/>
            <person name="Grigoriev I.V."/>
            <person name="U'Ren J.M."/>
        </authorList>
    </citation>
    <scope>NUCLEOTIDE SEQUENCE [LARGE SCALE GENOMIC DNA]</scope>
    <source>
        <strain evidence="1 2">CBS 119005</strain>
    </source>
</reference>
<keyword evidence="2" id="KW-1185">Reference proteome</keyword>
<sequence>MSRLPPAEKLPLALRKNIRDEWDNKKSDVEKQLSDALTTPWTVDVNPNQLYPYATDGYAKESLGSCIASYIVGAIYRLKDYTNNVGDEGLKELNTICYAHVMTIDLDDAKRFSYCGVDVYEGKLRILFAPGNLGVNIDDALNRDALLRALNDAPPPASDDSAAATLSFAARSDIRKEYEPRAEEIRAQIAEALEKPDIKLTPNFEDTFAKLREESKAKKTEIRGDWDGVLGSFTRLYFEGFASQLRYQKFDEDDMLREGFHEVVEKGEVAFRIVDKLKYESYCECEIEDGVLYLQCTSKTWGTNIESAAQGLLSRL</sequence>
<evidence type="ECO:0000313" key="1">
    <source>
        <dbReference type="EMBL" id="KAI4861469.1"/>
    </source>
</evidence>
<gene>
    <name evidence="1" type="ORF">F4820DRAFT_65892</name>
</gene>
<dbReference type="Proteomes" id="UP001497700">
    <property type="component" value="Unassembled WGS sequence"/>
</dbReference>
<name>A0ACB9YQ59_9PEZI</name>
<evidence type="ECO:0000313" key="2">
    <source>
        <dbReference type="Proteomes" id="UP001497700"/>
    </source>
</evidence>
<comment type="caution">
    <text evidence="1">The sequence shown here is derived from an EMBL/GenBank/DDBJ whole genome shotgun (WGS) entry which is preliminary data.</text>
</comment>
<protein>
    <submittedName>
        <fullName evidence="1">Uncharacterized protein</fullName>
    </submittedName>
</protein>
<organism evidence="1 2">
    <name type="scientific">Hypoxylon rubiginosum</name>
    <dbReference type="NCBI Taxonomy" id="110542"/>
    <lineage>
        <taxon>Eukaryota</taxon>
        <taxon>Fungi</taxon>
        <taxon>Dikarya</taxon>
        <taxon>Ascomycota</taxon>
        <taxon>Pezizomycotina</taxon>
        <taxon>Sordariomycetes</taxon>
        <taxon>Xylariomycetidae</taxon>
        <taxon>Xylariales</taxon>
        <taxon>Hypoxylaceae</taxon>
        <taxon>Hypoxylon</taxon>
    </lineage>
</organism>
<proteinExistence type="predicted"/>
<dbReference type="EMBL" id="MU393551">
    <property type="protein sequence ID" value="KAI4861469.1"/>
    <property type="molecule type" value="Genomic_DNA"/>
</dbReference>